<dbReference type="Proteomes" id="UP000064525">
    <property type="component" value="Chromosome I"/>
</dbReference>
<dbReference type="KEGG" id="hty:BN2458_PEG0198"/>
<dbReference type="EMBL" id="JRPF02000009">
    <property type="protein sequence ID" value="TLD78121.1"/>
    <property type="molecule type" value="Genomic_DNA"/>
</dbReference>
<proteinExistence type="predicted"/>
<reference evidence="1" key="3">
    <citation type="submission" date="2015-11" db="EMBL/GenBank/DDBJ databases">
        <authorList>
            <person name="Zhang Y."/>
            <person name="Guo Z."/>
        </authorList>
    </citation>
    <scope>NUCLEOTIDE SEQUENCE</scope>
    <source>
        <strain evidence="1">1</strain>
    </source>
</reference>
<dbReference type="Proteomes" id="UP000029925">
    <property type="component" value="Unassembled WGS sequence"/>
</dbReference>
<dbReference type="EMBL" id="LN907858">
    <property type="protein sequence ID" value="CUU39085.1"/>
    <property type="molecule type" value="Genomic_DNA"/>
</dbReference>
<sequence>MLFAGRFAFYNTNKQDLAQSLKPCVCSSTSVCVIISDYIKWALWWRSVVCGGVAKCLVLQIALYVGIKS</sequence>
<name>A0A099UBZ3_9HELI</name>
<accession>A0A099UBZ3</accession>
<dbReference type="PATRIC" id="fig|76936.10.peg.193"/>
<dbReference type="GeneID" id="78150544"/>
<reference evidence="2 3" key="1">
    <citation type="journal article" date="2014" name="Genome Announc.">
        <title>Draft genome sequences of eight enterohepatic helicobacter species isolated from both laboratory and wild rodents.</title>
        <authorList>
            <person name="Sheh A."/>
            <person name="Shen Z."/>
            <person name="Fox J.G."/>
        </authorList>
    </citation>
    <scope>NUCLEOTIDE SEQUENCE [LARGE SCALE GENOMIC DNA]</scope>
    <source>
        <strain evidence="2 3">MIT 98-6810</strain>
    </source>
</reference>
<protein>
    <submittedName>
        <fullName evidence="1">Uncharacterized protein</fullName>
    </submittedName>
</protein>
<organism evidence="1 4">
    <name type="scientific">Helicobacter typhlonius</name>
    <dbReference type="NCBI Taxonomy" id="76936"/>
    <lineage>
        <taxon>Bacteria</taxon>
        <taxon>Pseudomonadati</taxon>
        <taxon>Campylobacterota</taxon>
        <taxon>Epsilonproteobacteria</taxon>
        <taxon>Campylobacterales</taxon>
        <taxon>Helicobacteraceae</taxon>
        <taxon>Helicobacter</taxon>
    </lineage>
</organism>
<evidence type="ECO:0000313" key="4">
    <source>
        <dbReference type="Proteomes" id="UP000064525"/>
    </source>
</evidence>
<keyword evidence="3" id="KW-1185">Reference proteome</keyword>
<evidence type="ECO:0000313" key="3">
    <source>
        <dbReference type="Proteomes" id="UP000029925"/>
    </source>
</evidence>
<dbReference type="RefSeq" id="WP_034326620.1">
    <property type="nucleotide sequence ID" value="NZ_CAOOVR010000009.1"/>
</dbReference>
<evidence type="ECO:0000313" key="2">
    <source>
        <dbReference type="EMBL" id="TLD78121.1"/>
    </source>
</evidence>
<dbReference type="AlphaFoldDB" id="A0A099UBZ3"/>
<gene>
    <name evidence="1" type="ORF">BN2458_PEG0198</name>
    <name evidence="2" type="ORF">LS75_007345</name>
</gene>
<reference evidence="4" key="2">
    <citation type="submission" date="2015-11" db="EMBL/GenBank/DDBJ databases">
        <authorList>
            <person name="Anvar S.Y."/>
        </authorList>
    </citation>
    <scope>NUCLEOTIDE SEQUENCE [LARGE SCALE GENOMIC DNA]</scope>
</reference>
<evidence type="ECO:0000313" key="1">
    <source>
        <dbReference type="EMBL" id="CUU39085.1"/>
    </source>
</evidence>